<evidence type="ECO:0000256" key="1">
    <source>
        <dbReference type="ARBA" id="ARBA00006754"/>
    </source>
</evidence>
<accession>A0A415E479</accession>
<evidence type="ECO:0000259" key="3">
    <source>
        <dbReference type="Pfam" id="PF13556"/>
    </source>
</evidence>
<comment type="caution">
    <text evidence="5">The sequence shown here is derived from an EMBL/GenBank/DDBJ whole genome shotgun (WGS) entry which is preliminary data.</text>
</comment>
<comment type="similarity">
    <text evidence="1">Belongs to the CdaR family.</text>
</comment>
<dbReference type="Gene3D" id="1.10.10.2840">
    <property type="entry name" value="PucR C-terminal helix-turn-helix domain"/>
    <property type="match status" value="1"/>
</dbReference>
<dbReference type="AlphaFoldDB" id="A0A415E479"/>
<reference evidence="5 6" key="1">
    <citation type="submission" date="2018-08" db="EMBL/GenBank/DDBJ databases">
        <title>A genome reference for cultivated species of the human gut microbiota.</title>
        <authorList>
            <person name="Zou Y."/>
            <person name="Xue W."/>
            <person name="Luo G."/>
        </authorList>
    </citation>
    <scope>NUCLEOTIDE SEQUENCE [LARGE SCALE GENOMIC DNA]</scope>
    <source>
        <strain evidence="5 6">AM07-24</strain>
    </source>
</reference>
<proteinExistence type="inferred from homology"/>
<protein>
    <recommendedName>
        <fullName evidence="7">PucR C-terminal helix-turn-helix domain-containing protein</fullName>
    </recommendedName>
</protein>
<sequence length="599" mass="69610">MIGLFAASSHLMTSIKHALKQILQPMHCSLFTIMVFIDFLLFLFFIFPVFIILLRRIRFIYKTYNFQKNSALSIVTFYNIVYSKPGGEPMKITMDLIFTRLFMEQPQMRFDISALDKEKGLTGVRLLPVEKIHLKYDCLYVCDNTHPIIGDGIPEELYIVCIDPSTKSTIQNSRHIFLCSEIEVALFLNILQEIYVSFKDWHSRLERMVIENASVQEMLSASEAMIQAPMLIYDPSLKIIGATESIEIKDKIFNEVIRQGYLPNEYIKFFEQEKVFLNLNRQGAAESAPKDLRQHRDYIRIIQTKSEVLGHGVLLLLDSANRNYQIYLFQALCDLILDNLNLHNAQNAVYDYLLTDILNGALRDETAIADRIKYVGLSLHADYVLMMLRFEDSNSVPVRFIINSLAMLLPSAKVFSYEGDILALLQLHDLSKEKYRDQIDGFWSIIREELTQRRLRCSVSKSFDRITKITTAYQQCQAAYELETDQKAQLILYEDYWLSHLFETCSKIIPLENFCNPVIKQIAAKKQTGAASPLEILTAYLESDRQLTQAAETLHMHRNNVLYHITRLEKEYNLEMDDSDKRLHLQISLKIWQYLNDCK</sequence>
<dbReference type="InterPro" id="IPR041522">
    <property type="entry name" value="CdaR_GGDEF"/>
</dbReference>
<feature type="transmembrane region" description="Helical" evidence="2">
    <location>
        <begin position="30"/>
        <end position="54"/>
    </location>
</feature>
<dbReference type="Pfam" id="PF17853">
    <property type="entry name" value="GGDEF_2"/>
    <property type="match status" value="1"/>
</dbReference>
<evidence type="ECO:0000313" key="6">
    <source>
        <dbReference type="Proteomes" id="UP000284841"/>
    </source>
</evidence>
<dbReference type="STRING" id="1776384.GCA_900086585_04010"/>
<dbReference type="PANTHER" id="PTHR33744">
    <property type="entry name" value="CARBOHYDRATE DIACID REGULATOR"/>
    <property type="match status" value="1"/>
</dbReference>
<dbReference type="PANTHER" id="PTHR33744:SF1">
    <property type="entry name" value="DNA-BINDING TRANSCRIPTIONAL ACTIVATOR ADER"/>
    <property type="match status" value="1"/>
</dbReference>
<dbReference type="InterPro" id="IPR042070">
    <property type="entry name" value="PucR_C-HTH_sf"/>
</dbReference>
<dbReference type="InterPro" id="IPR051448">
    <property type="entry name" value="CdaR-like_regulators"/>
</dbReference>
<keyword evidence="6" id="KW-1185">Reference proteome</keyword>
<feature type="domain" description="PucR C-terminal helix-turn-helix" evidence="3">
    <location>
        <begin position="534"/>
        <end position="591"/>
    </location>
</feature>
<dbReference type="Proteomes" id="UP000284841">
    <property type="component" value="Unassembled WGS sequence"/>
</dbReference>
<keyword evidence="2" id="KW-0472">Membrane</keyword>
<evidence type="ECO:0000256" key="2">
    <source>
        <dbReference type="SAM" id="Phobius"/>
    </source>
</evidence>
<dbReference type="OrthoDB" id="212459at2"/>
<evidence type="ECO:0000259" key="4">
    <source>
        <dbReference type="Pfam" id="PF17853"/>
    </source>
</evidence>
<gene>
    <name evidence="5" type="ORF">DW099_08320</name>
</gene>
<feature type="domain" description="CdaR GGDEF-like" evidence="4">
    <location>
        <begin position="363"/>
        <end position="481"/>
    </location>
</feature>
<keyword evidence="2" id="KW-0812">Transmembrane</keyword>
<name>A0A415E479_9FIRM</name>
<dbReference type="EMBL" id="QRMS01000002">
    <property type="protein sequence ID" value="RHJ88394.1"/>
    <property type="molecule type" value="Genomic_DNA"/>
</dbReference>
<evidence type="ECO:0000313" key="5">
    <source>
        <dbReference type="EMBL" id="RHJ88394.1"/>
    </source>
</evidence>
<dbReference type="InterPro" id="IPR025736">
    <property type="entry name" value="PucR_C-HTH_dom"/>
</dbReference>
<evidence type="ECO:0008006" key="7">
    <source>
        <dbReference type="Google" id="ProtNLM"/>
    </source>
</evidence>
<keyword evidence="2" id="KW-1133">Transmembrane helix</keyword>
<dbReference type="Pfam" id="PF13556">
    <property type="entry name" value="HTH_30"/>
    <property type="match status" value="1"/>
</dbReference>
<organism evidence="5 6">
    <name type="scientific">Emergencia timonensis</name>
    <dbReference type="NCBI Taxonomy" id="1776384"/>
    <lineage>
        <taxon>Bacteria</taxon>
        <taxon>Bacillati</taxon>
        <taxon>Bacillota</taxon>
        <taxon>Clostridia</taxon>
        <taxon>Peptostreptococcales</taxon>
        <taxon>Anaerovoracaceae</taxon>
        <taxon>Emergencia</taxon>
    </lineage>
</organism>